<evidence type="ECO:0000313" key="4">
    <source>
        <dbReference type="Proteomes" id="UP000606600"/>
    </source>
</evidence>
<keyword evidence="2" id="KW-0808">Transferase</keyword>
<name>A0ABR7WNR7_9SPHI</name>
<keyword evidence="4" id="KW-1185">Reference proteome</keyword>
<dbReference type="InterPro" id="IPR051159">
    <property type="entry name" value="Hexapeptide_acetyltransf"/>
</dbReference>
<comment type="caution">
    <text evidence="3">The sequence shown here is derived from an EMBL/GenBank/DDBJ whole genome shotgun (WGS) entry which is preliminary data.</text>
</comment>
<dbReference type="PANTHER" id="PTHR23416:SF23">
    <property type="entry name" value="ACETYLTRANSFERASE C18B11.09C-RELATED"/>
    <property type="match status" value="1"/>
</dbReference>
<dbReference type="InterPro" id="IPR011004">
    <property type="entry name" value="Trimer_LpxA-like_sf"/>
</dbReference>
<dbReference type="SUPFAM" id="SSF51161">
    <property type="entry name" value="Trimeric LpxA-like enzymes"/>
    <property type="match status" value="1"/>
</dbReference>
<reference evidence="3 4" key="1">
    <citation type="submission" date="2020-09" db="EMBL/GenBank/DDBJ databases">
        <title>Novel species of Mucilaginibacter isolated from a glacier on the Tibetan Plateau.</title>
        <authorList>
            <person name="Liu Q."/>
            <person name="Xin Y.-H."/>
        </authorList>
    </citation>
    <scope>NUCLEOTIDE SEQUENCE [LARGE SCALE GENOMIC DNA]</scope>
    <source>
        <strain evidence="3 4">ZT4R22</strain>
    </source>
</reference>
<evidence type="ECO:0000256" key="1">
    <source>
        <dbReference type="ARBA" id="ARBA00007274"/>
    </source>
</evidence>
<gene>
    <name evidence="3" type="primary">wcaF</name>
    <name evidence="3" type="ORF">IDJ77_09060</name>
</gene>
<sequence length="183" mass="19950">MQQTDLSVYNNHPYHPGGNALKRLLWYYVNAVIFKNRLFPINGLKTGLLKLFGAKIGKGVVIKPAVNIKSPWLLSIGNHTWIGEQVWIDNLVMVTIGSNVCLSQGAILQTGSHNYKKTTFDLITGSITLEDGAWIGCAAIVNQGISVGSHAVLTTGSVATKNLEPYFIYQGNPAVKVRAREIS</sequence>
<dbReference type="NCBIfam" id="NF007797">
    <property type="entry name" value="PRK10502.1"/>
    <property type="match status" value="1"/>
</dbReference>
<comment type="similarity">
    <text evidence="1">Belongs to the transferase hexapeptide repeat family.</text>
</comment>
<proteinExistence type="inferred from homology"/>
<dbReference type="EMBL" id="JACWMY010000004">
    <property type="protein sequence ID" value="MBD1363955.1"/>
    <property type="molecule type" value="Genomic_DNA"/>
</dbReference>
<dbReference type="Gene3D" id="2.160.10.10">
    <property type="entry name" value="Hexapeptide repeat proteins"/>
    <property type="match status" value="1"/>
</dbReference>
<accession>A0ABR7WNR7</accession>
<dbReference type="CDD" id="cd05825">
    <property type="entry name" value="LbH_wcaF_like"/>
    <property type="match status" value="1"/>
</dbReference>
<protein>
    <submittedName>
        <fullName evidence="3">Colanic acid biosynthesis acetyltransferase WcaF</fullName>
    </submittedName>
</protein>
<evidence type="ECO:0000256" key="2">
    <source>
        <dbReference type="ARBA" id="ARBA00022679"/>
    </source>
</evidence>
<evidence type="ECO:0000313" key="3">
    <source>
        <dbReference type="EMBL" id="MBD1363955.1"/>
    </source>
</evidence>
<dbReference type="PANTHER" id="PTHR23416">
    <property type="entry name" value="SIALIC ACID SYNTHASE-RELATED"/>
    <property type="match status" value="1"/>
</dbReference>
<organism evidence="3 4">
    <name type="scientific">Mucilaginibacter pankratovii</name>
    <dbReference type="NCBI Taxonomy" id="2772110"/>
    <lineage>
        <taxon>Bacteria</taxon>
        <taxon>Pseudomonadati</taxon>
        <taxon>Bacteroidota</taxon>
        <taxon>Sphingobacteriia</taxon>
        <taxon>Sphingobacteriales</taxon>
        <taxon>Sphingobacteriaceae</taxon>
        <taxon>Mucilaginibacter</taxon>
    </lineage>
</organism>
<dbReference type="RefSeq" id="WP_191188625.1">
    <property type="nucleotide sequence ID" value="NZ_JACWMY010000004.1"/>
</dbReference>
<dbReference type="Proteomes" id="UP000606600">
    <property type="component" value="Unassembled WGS sequence"/>
</dbReference>